<dbReference type="Gene3D" id="1.10.1330.10">
    <property type="entry name" value="Dockerin domain"/>
    <property type="match status" value="1"/>
</dbReference>
<keyword evidence="2" id="KW-1185">Reference proteome</keyword>
<comment type="caution">
    <text evidence="1">The sequence shown here is derived from an EMBL/GenBank/DDBJ whole genome shotgun (WGS) entry which is preliminary data.</text>
</comment>
<gene>
    <name evidence="1" type="ORF">Pla22_24270</name>
</gene>
<name>A0A5C5WUY4_9BACT</name>
<dbReference type="CDD" id="cd08547">
    <property type="entry name" value="Type_II_cohesin"/>
    <property type="match status" value="1"/>
</dbReference>
<dbReference type="AlphaFoldDB" id="A0A5C5WUY4"/>
<proteinExistence type="predicted"/>
<dbReference type="Proteomes" id="UP000316598">
    <property type="component" value="Unassembled WGS sequence"/>
</dbReference>
<dbReference type="SUPFAM" id="SSF49384">
    <property type="entry name" value="Carbohydrate-binding domain"/>
    <property type="match status" value="1"/>
</dbReference>
<dbReference type="GO" id="GO:0030246">
    <property type="term" value="F:carbohydrate binding"/>
    <property type="evidence" value="ECO:0007669"/>
    <property type="project" value="InterPro"/>
</dbReference>
<dbReference type="GO" id="GO:0004553">
    <property type="term" value="F:hydrolase activity, hydrolyzing O-glycosyl compounds"/>
    <property type="evidence" value="ECO:0007669"/>
    <property type="project" value="InterPro"/>
</dbReference>
<dbReference type="SUPFAM" id="SSF51126">
    <property type="entry name" value="Pectin lyase-like"/>
    <property type="match status" value="1"/>
</dbReference>
<dbReference type="InterPro" id="IPR011050">
    <property type="entry name" value="Pectin_lyase_fold/virulence"/>
</dbReference>
<accession>A0A5C5WUY4</accession>
<organism evidence="1 2">
    <name type="scientific">Rubripirellula amarantea</name>
    <dbReference type="NCBI Taxonomy" id="2527999"/>
    <lineage>
        <taxon>Bacteria</taxon>
        <taxon>Pseudomonadati</taxon>
        <taxon>Planctomycetota</taxon>
        <taxon>Planctomycetia</taxon>
        <taxon>Pirellulales</taxon>
        <taxon>Pirellulaceae</taxon>
        <taxon>Rubripirellula</taxon>
    </lineage>
</organism>
<dbReference type="InterPro" id="IPR008965">
    <property type="entry name" value="CBM2/CBM3_carb-bd_dom_sf"/>
</dbReference>
<evidence type="ECO:0000313" key="1">
    <source>
        <dbReference type="EMBL" id="TWT54774.1"/>
    </source>
</evidence>
<dbReference type="Pfam" id="PF00404">
    <property type="entry name" value="Dockerin_1"/>
    <property type="match status" value="1"/>
</dbReference>
<evidence type="ECO:0000313" key="2">
    <source>
        <dbReference type="Proteomes" id="UP000316598"/>
    </source>
</evidence>
<protein>
    <submittedName>
        <fullName evidence="1">Dockerin type I repeat protein</fullName>
    </submittedName>
</protein>
<reference evidence="1 2" key="1">
    <citation type="submission" date="2019-02" db="EMBL/GenBank/DDBJ databases">
        <title>Deep-cultivation of Planctomycetes and their phenomic and genomic characterization uncovers novel biology.</title>
        <authorList>
            <person name="Wiegand S."/>
            <person name="Jogler M."/>
            <person name="Boedeker C."/>
            <person name="Pinto D."/>
            <person name="Vollmers J."/>
            <person name="Rivas-Marin E."/>
            <person name="Kohn T."/>
            <person name="Peeters S.H."/>
            <person name="Heuer A."/>
            <person name="Rast P."/>
            <person name="Oberbeckmann S."/>
            <person name="Bunk B."/>
            <person name="Jeske O."/>
            <person name="Meyerdierks A."/>
            <person name="Storesund J.E."/>
            <person name="Kallscheuer N."/>
            <person name="Luecker S."/>
            <person name="Lage O.M."/>
            <person name="Pohl T."/>
            <person name="Merkel B.J."/>
            <person name="Hornburger P."/>
            <person name="Mueller R.-W."/>
            <person name="Bruemmer F."/>
            <person name="Labrenz M."/>
            <person name="Spormann A.M."/>
            <person name="Op Den Camp H."/>
            <person name="Overmann J."/>
            <person name="Amann R."/>
            <person name="Jetten M.S.M."/>
            <person name="Mascher T."/>
            <person name="Medema M.H."/>
            <person name="Devos D.P."/>
            <person name="Kaster A.-K."/>
            <person name="Ovreas L."/>
            <person name="Rohde M."/>
            <person name="Galperin M.Y."/>
            <person name="Jogler C."/>
        </authorList>
    </citation>
    <scope>NUCLEOTIDE SEQUENCE [LARGE SCALE GENOMIC DNA]</scope>
    <source>
        <strain evidence="1 2">Pla22</strain>
    </source>
</reference>
<dbReference type="SUPFAM" id="SSF63446">
    <property type="entry name" value="Type I dockerin domain"/>
    <property type="match status" value="1"/>
</dbReference>
<dbReference type="EMBL" id="SJPI01000001">
    <property type="protein sequence ID" value="TWT54774.1"/>
    <property type="molecule type" value="Genomic_DNA"/>
</dbReference>
<dbReference type="InterPro" id="IPR002105">
    <property type="entry name" value="Dockerin_1_rpt"/>
</dbReference>
<dbReference type="Gene3D" id="2.60.40.680">
    <property type="match status" value="1"/>
</dbReference>
<dbReference type="GO" id="GO:0000272">
    <property type="term" value="P:polysaccharide catabolic process"/>
    <property type="evidence" value="ECO:0007669"/>
    <property type="project" value="InterPro"/>
</dbReference>
<dbReference type="InterPro" id="IPR036439">
    <property type="entry name" value="Dockerin_dom_sf"/>
</dbReference>
<dbReference type="OrthoDB" id="246944at2"/>
<sequence>MSRRLRYPLRDGLSLRGAGVWFFESLARIAATFFLSVEMFSRFLCYRRDNYLRLLSINIGTSIPESFLDTSSAFLMRPSLPQRKSRTSRRPRVERLNDRALLAVLGVAPGPEDNAAALFAEAVATANTTAEPDTIELAAGTYDLASLEKSVLEISSDISIVGISPSQTQIIGAPDGTTFLVNETGSLELSRLTIYALPSVAGGAIWAKGDASLDQVAVIGLVDDGEAGNYEFQATSLIRGGNLQISNSAIVDSAGSAIILGLGDDGAGATSIVGTTISGAAAHAVQGLSTSVVISDSVVFDNGQGVSTFGRGLEVQISGSTITRNQNPLNLSSINSFGALRGTPGVTVLSFDSDPAIDISADNVIVGNQADASNREIANGYDQDNWLVAIGEQSQADANVAGVSAVTKIVDDRRILTSARSLEGINVRLSSVNGESLVAATGRGSSGVFWDPTEGKLFVDSIPRTIDDLVNFSDTLATIDGGQVIGGGSKSRFFANSFGYRVADTNLTAAERNTWNFFTPNEFTSQAGATITPRIHADGVLDFDYTPPADFEGTDTITVRGVTALGQEAEGTITVDVALKTGITMNVAASELDEVIEVAISTSGLGNVTAFDFSVGFDPQVVKLNSADFGREFPFLAEANELNSSVRVKALGGFNRGSDLVTLTFERIGEGSAGIELLATRDVAFMGQQLTESSFSASVKGQSVGLLGFDQAYYYLSQDDVNRDGAVSARDSLNVVNRLATTNSEGEADSNEAVYQRDYDTNGDGKVSASDALRIINRLARAGMVEGESLGTHPIFGDSATEFIDTSKPIPGFVGRPGLPVDDGTPLGSVDVTAPTADDQQMAELVVMNANGVSLQRSLDSIDDQDLFVIEGSGASIGFGLMSSNADTSGDTETDLTLVFFREDGSVMEAYPNTNSQRVIGGAIDTTLGERIYVRVGTTSADTVDYQLDFLELATGSS</sequence>